<comment type="similarity">
    <text evidence="2">Belongs to the FAD-binding monooxygenase family.</text>
</comment>
<dbReference type="RefSeq" id="WP_097195162.1">
    <property type="nucleotide sequence ID" value="NZ_OBQI01000003.1"/>
</dbReference>
<evidence type="ECO:0000256" key="6">
    <source>
        <dbReference type="ARBA" id="ARBA00023002"/>
    </source>
</evidence>
<dbReference type="Pfam" id="PF07859">
    <property type="entry name" value="Abhydrolase_3"/>
    <property type="match status" value="1"/>
</dbReference>
<reference evidence="10" key="1">
    <citation type="submission" date="2017-08" db="EMBL/GenBank/DDBJ databases">
        <authorList>
            <person name="Varghese N."/>
            <person name="Submissions S."/>
        </authorList>
    </citation>
    <scope>NUCLEOTIDE SEQUENCE [LARGE SCALE GENOMIC DNA]</scope>
    <source>
        <strain evidence="10">DSM 4725</strain>
    </source>
</reference>
<dbReference type="PANTHER" id="PTHR43098">
    <property type="entry name" value="L-ORNITHINE N(5)-MONOOXYGENASE-RELATED"/>
    <property type="match status" value="1"/>
</dbReference>
<dbReference type="PANTHER" id="PTHR43098:SF3">
    <property type="entry name" value="L-ORNITHINE N(5)-MONOOXYGENASE-RELATED"/>
    <property type="match status" value="1"/>
</dbReference>
<protein>
    <submittedName>
        <fullName evidence="9">Predicted flavoprotein CzcO associated with the cation diffusion facilitator CzcD</fullName>
    </submittedName>
</protein>
<dbReference type="Pfam" id="PF13738">
    <property type="entry name" value="Pyr_redox_3"/>
    <property type="match status" value="1"/>
</dbReference>
<keyword evidence="7" id="KW-0503">Monooxygenase</keyword>
<dbReference type="Gene3D" id="3.40.50.1820">
    <property type="entry name" value="alpha/beta hydrolase"/>
    <property type="match status" value="1"/>
</dbReference>
<evidence type="ECO:0000256" key="1">
    <source>
        <dbReference type="ARBA" id="ARBA00001974"/>
    </source>
</evidence>
<dbReference type="SUPFAM" id="SSF51905">
    <property type="entry name" value="FAD/NAD(P)-binding domain"/>
    <property type="match status" value="2"/>
</dbReference>
<evidence type="ECO:0000313" key="10">
    <source>
        <dbReference type="Proteomes" id="UP000219435"/>
    </source>
</evidence>
<organism evidence="9 10">
    <name type="scientific">Blastococcus aggregatus</name>
    <dbReference type="NCBI Taxonomy" id="38502"/>
    <lineage>
        <taxon>Bacteria</taxon>
        <taxon>Bacillati</taxon>
        <taxon>Actinomycetota</taxon>
        <taxon>Actinomycetes</taxon>
        <taxon>Geodermatophilales</taxon>
        <taxon>Geodermatophilaceae</taxon>
        <taxon>Blastococcus</taxon>
    </lineage>
</organism>
<dbReference type="SUPFAM" id="SSF53474">
    <property type="entry name" value="alpha/beta-Hydrolases"/>
    <property type="match status" value="1"/>
</dbReference>
<dbReference type="AlphaFoldDB" id="A0A285V660"/>
<comment type="cofactor">
    <cofactor evidence="1">
        <name>FAD</name>
        <dbReference type="ChEBI" id="CHEBI:57692"/>
    </cofactor>
</comment>
<keyword evidence="6" id="KW-0560">Oxidoreductase</keyword>
<dbReference type="EMBL" id="OBQI01000003">
    <property type="protein sequence ID" value="SOC49612.1"/>
    <property type="molecule type" value="Genomic_DNA"/>
</dbReference>
<keyword evidence="5" id="KW-0521">NADP</keyword>
<feature type="domain" description="Alpha/beta hydrolase fold-3" evidence="8">
    <location>
        <begin position="631"/>
        <end position="833"/>
    </location>
</feature>
<accession>A0A285V660</accession>
<dbReference type="InterPro" id="IPR036188">
    <property type="entry name" value="FAD/NAD-bd_sf"/>
</dbReference>
<dbReference type="InterPro" id="IPR029058">
    <property type="entry name" value="AB_hydrolase_fold"/>
</dbReference>
<keyword evidence="3" id="KW-0285">Flavoprotein</keyword>
<evidence type="ECO:0000256" key="7">
    <source>
        <dbReference type="ARBA" id="ARBA00023033"/>
    </source>
</evidence>
<keyword evidence="4" id="KW-0274">FAD</keyword>
<dbReference type="InterPro" id="IPR013094">
    <property type="entry name" value="AB_hydrolase_3"/>
</dbReference>
<dbReference type="GO" id="GO:0016709">
    <property type="term" value="F:oxidoreductase activity, acting on paired donors, with incorporation or reduction of molecular oxygen, NAD(P)H as one donor, and incorporation of one atom of oxygen"/>
    <property type="evidence" value="ECO:0007669"/>
    <property type="project" value="UniProtKB-ARBA"/>
</dbReference>
<dbReference type="Gene3D" id="3.50.50.60">
    <property type="entry name" value="FAD/NAD(P)-binding domain"/>
    <property type="match status" value="2"/>
</dbReference>
<gene>
    <name evidence="9" type="ORF">SAMN05660748_2340</name>
</gene>
<dbReference type="PRINTS" id="PR00411">
    <property type="entry name" value="PNDRDTASEI"/>
</dbReference>
<dbReference type="Proteomes" id="UP000219435">
    <property type="component" value="Unassembled WGS sequence"/>
</dbReference>
<evidence type="ECO:0000259" key="8">
    <source>
        <dbReference type="Pfam" id="PF07859"/>
    </source>
</evidence>
<proteinExistence type="inferred from homology"/>
<dbReference type="InterPro" id="IPR050775">
    <property type="entry name" value="FAD-binding_Monooxygenases"/>
</dbReference>
<evidence type="ECO:0000256" key="4">
    <source>
        <dbReference type="ARBA" id="ARBA00022827"/>
    </source>
</evidence>
<keyword evidence="10" id="KW-1185">Reference proteome</keyword>
<dbReference type="OrthoDB" id="5168853at2"/>
<sequence>MAEEAGRNARQEPQVDVVVVGAGFAGLMLLHRLREAGFSARGFEQASDVGGTWYWNRYPGARCDIPTTDYTFGFDPELEREWTWSEKYATQPEILRYLQFVADRYDLRRDITFDTRVDRAEWDDAAQLWRVHTSGGETVTCRSYVMATGCLSVPKEPEIEGAGRFRGDVHLTSRWPHEGVDFTGKRVAVIGTGSSGIQSIPLIAQQAAELTVFQRTPNFSIPAHNGPAPAARVDQLRADRDAYRESARWSRMGVPGEATELKGVTTPEDVRRQRLESAWEAGELQVITSVFADQGTDPASNEIVAEFIREKIRAVVTDPETAEALSPRDHYFGTKRPCLDTGYFATFNLPHVRLVDLRKTPITTITESGIDTAGESFEVDAIVYATGFDAMTGALVGVDVAGREGVSLQEKWADGPSTYLGLMTAGFPNFFAITGPGSPSVLSNMAVSIEQHVDWVAGCLADLRARGMTTIEPTALAEEGWNRHVADCAAITLHPTANSWYMGANVPGKPRVFYPYIGGVDGYRAAADEVRERNYLGFRLTGPDGEQCTDGVVRRLQPDVAVVLEMMAQLGLPALESLPPAQLREFMDTLNADRPLGPEVGEVRDGVLPGPAGDLAYRLFRPASPGPHPVVLYFHGGGWVIGDHGSDEPLCRDLCARSDVVVVSVDYRHGPEARYPAAAEDAWAALRWVADHAIELGGIPDQLVVAGWSAGANLAAVVAQRAREEGGPALRGQLLLTPVTDSAMATDSFRENAEGYVLTAGVMQYFWDHYCDPAARTEPAASPLRGRLHDLPPAIVVTAEFDPLRDEGIAYAEALRAAGVPVEHVAARGHTHTSLTMVDVVLSGAPVRAEIGARLRALLPEPATV</sequence>
<name>A0A285V660_9ACTN</name>
<evidence type="ECO:0000256" key="3">
    <source>
        <dbReference type="ARBA" id="ARBA00022630"/>
    </source>
</evidence>
<evidence type="ECO:0000256" key="5">
    <source>
        <dbReference type="ARBA" id="ARBA00022857"/>
    </source>
</evidence>
<evidence type="ECO:0000256" key="2">
    <source>
        <dbReference type="ARBA" id="ARBA00010139"/>
    </source>
</evidence>
<evidence type="ECO:0000313" key="9">
    <source>
        <dbReference type="EMBL" id="SOC49612.1"/>
    </source>
</evidence>
<dbReference type="GO" id="GO:0016787">
    <property type="term" value="F:hydrolase activity"/>
    <property type="evidence" value="ECO:0007669"/>
    <property type="project" value="InterPro"/>
</dbReference>